<sequence length="149" mass="16039">MVLSAKPGRFLIILALIVGLVSVGLGAFAVMNYAQYSWLLYLILGIGALTPALVLSTVTVRFTDNALVIKQYAFEKTIPYAEITAVSLHSDLPLVQAFGYNTDGDGATMLCASDARAEITTRTATFRFSISEPEKFAEVIADKVDCPVV</sequence>
<keyword evidence="1" id="KW-0812">Transmembrane</keyword>
<evidence type="ECO:0000313" key="2">
    <source>
        <dbReference type="EMBL" id="MDR7354783.1"/>
    </source>
</evidence>
<keyword evidence="1" id="KW-1133">Transmembrane helix</keyword>
<evidence type="ECO:0000313" key="3">
    <source>
        <dbReference type="Proteomes" id="UP001183619"/>
    </source>
</evidence>
<accession>A0ABU2B843</accession>
<comment type="caution">
    <text evidence="2">The sequence shown here is derived from an EMBL/GenBank/DDBJ whole genome shotgun (WGS) entry which is preliminary data.</text>
</comment>
<proteinExistence type="predicted"/>
<reference evidence="2 3" key="1">
    <citation type="submission" date="2023-07" db="EMBL/GenBank/DDBJ databases">
        <title>Sequencing the genomes of 1000 actinobacteria strains.</title>
        <authorList>
            <person name="Klenk H.-P."/>
        </authorList>
    </citation>
    <scope>NUCLEOTIDE SEQUENCE [LARGE SCALE GENOMIC DNA]</scope>
    <source>
        <strain evidence="2 3">DSM 44508</strain>
    </source>
</reference>
<feature type="transmembrane region" description="Helical" evidence="1">
    <location>
        <begin position="38"/>
        <end position="60"/>
    </location>
</feature>
<evidence type="ECO:0008006" key="4">
    <source>
        <dbReference type="Google" id="ProtNLM"/>
    </source>
</evidence>
<gene>
    <name evidence="2" type="ORF">J2S37_001321</name>
</gene>
<dbReference type="EMBL" id="JAVDYF010000001">
    <property type="protein sequence ID" value="MDR7354783.1"/>
    <property type="molecule type" value="Genomic_DNA"/>
</dbReference>
<keyword evidence="1" id="KW-0472">Membrane</keyword>
<dbReference type="RefSeq" id="WP_277104158.1">
    <property type="nucleotide sequence ID" value="NZ_BAAAJS010000071.1"/>
</dbReference>
<evidence type="ECO:0000256" key="1">
    <source>
        <dbReference type="SAM" id="Phobius"/>
    </source>
</evidence>
<name>A0ABU2B843_9CORY</name>
<dbReference type="Proteomes" id="UP001183619">
    <property type="component" value="Unassembled WGS sequence"/>
</dbReference>
<protein>
    <recommendedName>
        <fullName evidence="4">Bacterial Pleckstrin homology domain-containing protein</fullName>
    </recommendedName>
</protein>
<feature type="transmembrane region" description="Helical" evidence="1">
    <location>
        <begin position="12"/>
        <end position="32"/>
    </location>
</feature>
<keyword evidence="3" id="KW-1185">Reference proteome</keyword>
<organism evidence="2 3">
    <name type="scientific">Corynebacterium felinum</name>
    <dbReference type="NCBI Taxonomy" id="131318"/>
    <lineage>
        <taxon>Bacteria</taxon>
        <taxon>Bacillati</taxon>
        <taxon>Actinomycetota</taxon>
        <taxon>Actinomycetes</taxon>
        <taxon>Mycobacteriales</taxon>
        <taxon>Corynebacteriaceae</taxon>
        <taxon>Corynebacterium</taxon>
    </lineage>
</organism>